<evidence type="ECO:0000313" key="2">
    <source>
        <dbReference type="EMBL" id="MFD1384727.1"/>
    </source>
</evidence>
<proteinExistence type="predicted"/>
<dbReference type="PROSITE" id="PS51724">
    <property type="entry name" value="SPOR"/>
    <property type="match status" value="1"/>
</dbReference>
<accession>A0ABW4B3M4</accession>
<name>A0ABW4B3M4_9GAMM</name>
<feature type="domain" description="SPOR" evidence="1">
    <location>
        <begin position="898"/>
        <end position="978"/>
    </location>
</feature>
<dbReference type="SUPFAM" id="SSF117074">
    <property type="entry name" value="Hypothetical protein PA1324"/>
    <property type="match status" value="1"/>
</dbReference>
<protein>
    <recommendedName>
        <fullName evidence="1">SPOR domain-containing protein</fullName>
    </recommendedName>
</protein>
<dbReference type="SUPFAM" id="SSF49478">
    <property type="entry name" value="Cna protein B-type domain"/>
    <property type="match status" value="1"/>
</dbReference>
<dbReference type="InterPro" id="IPR007730">
    <property type="entry name" value="SPOR-like_dom"/>
</dbReference>
<evidence type="ECO:0000313" key="3">
    <source>
        <dbReference type="Proteomes" id="UP001597059"/>
    </source>
</evidence>
<dbReference type="EMBL" id="JBHTMN010000018">
    <property type="protein sequence ID" value="MFD1384727.1"/>
    <property type="molecule type" value="Genomic_DNA"/>
</dbReference>
<gene>
    <name evidence="2" type="ORF">ACFQ45_15270</name>
</gene>
<keyword evidence="3" id="KW-1185">Reference proteome</keyword>
<evidence type="ECO:0000259" key="1">
    <source>
        <dbReference type="PROSITE" id="PS51724"/>
    </source>
</evidence>
<dbReference type="RefSeq" id="WP_377369227.1">
    <property type="nucleotide sequence ID" value="NZ_JBHTMN010000018.1"/>
</dbReference>
<dbReference type="Proteomes" id="UP001597059">
    <property type="component" value="Unassembled WGS sequence"/>
</dbReference>
<organism evidence="2 3">
    <name type="scientific">Rhodanobacter aciditrophus</name>
    <dbReference type="NCBI Taxonomy" id="1623218"/>
    <lineage>
        <taxon>Bacteria</taxon>
        <taxon>Pseudomonadati</taxon>
        <taxon>Pseudomonadota</taxon>
        <taxon>Gammaproteobacteria</taxon>
        <taxon>Lysobacterales</taxon>
        <taxon>Rhodanobacteraceae</taxon>
        <taxon>Rhodanobacter</taxon>
    </lineage>
</organism>
<dbReference type="Gene3D" id="2.60.40.2610">
    <property type="entry name" value="Outer membrane usher protein FimD, plug domain"/>
    <property type="match status" value="1"/>
</dbReference>
<reference evidence="3" key="1">
    <citation type="journal article" date="2019" name="Int. J. Syst. Evol. Microbiol.">
        <title>The Global Catalogue of Microorganisms (GCM) 10K type strain sequencing project: providing services to taxonomists for standard genome sequencing and annotation.</title>
        <authorList>
            <consortium name="The Broad Institute Genomics Platform"/>
            <consortium name="The Broad Institute Genome Sequencing Center for Infectious Disease"/>
            <person name="Wu L."/>
            <person name="Ma J."/>
        </authorList>
    </citation>
    <scope>NUCLEOTIDE SEQUENCE [LARGE SCALE GENOMIC DNA]</scope>
    <source>
        <strain evidence="3">JCM 30774</strain>
    </source>
</reference>
<dbReference type="InterPro" id="IPR042186">
    <property type="entry name" value="FimD_plug_dom"/>
</dbReference>
<comment type="caution">
    <text evidence="2">The sequence shown here is derived from an EMBL/GenBank/DDBJ whole genome shotgun (WGS) entry which is preliminary data.</text>
</comment>
<sequence length="978" mass="109606">MLRLWSLILLFLPTLGVAASPLEQLRDKYREIDAGRVELPSVTTPIAPLTADPSLAFVRIPDGEELILNLTYQKHSLGDIFAIKTSDGAQISLTDFTRALDFPIDVNIAQANAQGWARSPEFKFSLSTQEDDQSWSIVSGTEKMTATQADITLDGDIYVDTQLLENWFDLALIVNYQDLSVSVVPNTPIPLAGKLARQGRFDSLQVFSNEPKYPLQEYGYSPISRPVLDIQFRASTAENSPDSHSMSVLGANDLAYFNTQYYFTTDAENDLGDARLSASRYSLEGELLGPLSATEVQFGDIRATRISPLNADPISRGARISNSPLTYQGGNSIDLTGDIQPGWDVEIYRNKLLVASQINVQDGHYFFPSLPLVFGNNEIEVVFYGPQGQIERDFRSYYVSTTSSEQGEFRYDISVVDEGSRLLDKYIENTDEKRDRLLSAKLSYGLTDWFNLYGGIKQYNNSEFSNLDETSFGSELALFGKALLSIDLLDQENDQHRRLYQLDTLLSGQSVSLINRESRVYDSENMVWNDFKSQEARITGALSNIGLSYQQSVEYLQNNDQNYYRLTNQLGTQLGRSYLSNRLVWLSNNDNLTTGDMQLQRYLNGYFWRIGNRYTAHPDTEIDSLYTELSGDLSEDTSGRIGYTRDFNNDNNITNLSFSWRPNEFSLTSRLDFNDNRGWSAGLLGQISIGSTSNRVFASNQTLVNQGSISAFVYHDRNNNGVFDGSDSPLPGVEVFSTPSIKQATTDGSGVAILPSLAAFKQTDIDINETTLPDPYMIQRNSGVSVRPSPGAIQRLEIPIVVSVEIEGTVRELKEANTSSPLAYVPIEVIDQFGITIKELLSEFDGYYLINNLPPGNYSIRVKQAYLIENDWLTPSPVTIDGTSKDVISGQDIILRKAFNQPGYSASLGEFSSIETLNSYWKVLNQKFPKLQNFEHFYAHSNGQYTLYAAFNKDRQSADRVCEIVNPANCSVKRIRRR</sequence>